<organism evidence="2 3">
    <name type="scientific">Microcella humidisoli</name>
    <dbReference type="NCBI Taxonomy" id="2963406"/>
    <lineage>
        <taxon>Bacteria</taxon>
        <taxon>Bacillati</taxon>
        <taxon>Actinomycetota</taxon>
        <taxon>Actinomycetes</taxon>
        <taxon>Micrococcales</taxon>
        <taxon>Microbacteriaceae</taxon>
        <taxon>Microcella</taxon>
    </lineage>
</organism>
<evidence type="ECO:0000256" key="1">
    <source>
        <dbReference type="SAM" id="Phobius"/>
    </source>
</evidence>
<proteinExistence type="predicted"/>
<feature type="transmembrane region" description="Helical" evidence="1">
    <location>
        <begin position="12"/>
        <end position="34"/>
    </location>
</feature>
<evidence type="ECO:0000313" key="3">
    <source>
        <dbReference type="Proteomes" id="UP001060039"/>
    </source>
</evidence>
<feature type="transmembrane region" description="Helical" evidence="1">
    <location>
        <begin position="40"/>
        <end position="59"/>
    </location>
</feature>
<feature type="transmembrane region" description="Helical" evidence="1">
    <location>
        <begin position="184"/>
        <end position="200"/>
    </location>
</feature>
<name>A0ABY5FXI8_9MICO</name>
<sequence>MRFQPASFRPAFGRVLTITMALIAVGALIGFVVAGDVAGLLRYGWWLLLLAALTWALYWMPAVEVLEHEVTIRNPLSTWHVPWPAIQRIDTKWALTLYTPRGKVEAWAAPASGRYTVFTLGPEDTRVSETARLAGSIRPGDTLSSESGAAANQIRRHWEQLRDDGLLDGPLEPGTLRRTPHTRTIVLLGVLLVLSVLGLLL</sequence>
<dbReference type="RefSeq" id="WP_255159988.1">
    <property type="nucleotide sequence ID" value="NZ_CP101497.1"/>
</dbReference>
<evidence type="ECO:0000313" key="2">
    <source>
        <dbReference type="EMBL" id="UTT62857.1"/>
    </source>
</evidence>
<reference evidence="2" key="1">
    <citation type="submission" date="2022-07" db="EMBL/GenBank/DDBJ databases">
        <title>Taxonomic analysis of Microcella humidisoli nov. sp., isolated from riverside soil.</title>
        <authorList>
            <person name="Molina K.M."/>
            <person name="Kim S.B."/>
        </authorList>
    </citation>
    <scope>NUCLEOTIDE SEQUENCE</scope>
    <source>
        <strain evidence="2">MMS21-STM10</strain>
    </source>
</reference>
<keyword evidence="1" id="KW-0812">Transmembrane</keyword>
<keyword evidence="3" id="KW-1185">Reference proteome</keyword>
<keyword evidence="1" id="KW-1133">Transmembrane helix</keyword>
<keyword evidence="1" id="KW-0472">Membrane</keyword>
<gene>
    <name evidence="2" type="ORF">NNL39_01725</name>
</gene>
<dbReference type="Proteomes" id="UP001060039">
    <property type="component" value="Chromosome"/>
</dbReference>
<protein>
    <submittedName>
        <fullName evidence="2">PH domain-containing protein</fullName>
    </submittedName>
</protein>
<dbReference type="EMBL" id="CP101497">
    <property type="protein sequence ID" value="UTT62857.1"/>
    <property type="molecule type" value="Genomic_DNA"/>
</dbReference>
<accession>A0ABY5FXI8</accession>